<reference evidence="1" key="1">
    <citation type="submission" date="2022-03" db="EMBL/GenBank/DDBJ databases">
        <title>Draft genome sequence of Aduncisulcus paluster, a free-living microaerophilic Fornicata.</title>
        <authorList>
            <person name="Yuyama I."/>
            <person name="Kume K."/>
            <person name="Tamura T."/>
            <person name="Inagaki Y."/>
            <person name="Hashimoto T."/>
        </authorList>
    </citation>
    <scope>NUCLEOTIDE SEQUENCE</scope>
    <source>
        <strain evidence="1">NY0171</strain>
    </source>
</reference>
<evidence type="ECO:0000313" key="1">
    <source>
        <dbReference type="EMBL" id="GKT24686.1"/>
    </source>
</evidence>
<dbReference type="Proteomes" id="UP001057375">
    <property type="component" value="Unassembled WGS sequence"/>
</dbReference>
<name>A0ABQ5K5K1_9EUKA</name>
<accession>A0ABQ5K5K1</accession>
<protein>
    <submittedName>
        <fullName evidence="1">Uncharacterized protein</fullName>
    </submittedName>
</protein>
<comment type="caution">
    <text evidence="1">The sequence shown here is derived from an EMBL/GenBank/DDBJ whole genome shotgun (WGS) entry which is preliminary data.</text>
</comment>
<keyword evidence="2" id="KW-1185">Reference proteome</keyword>
<proteinExistence type="predicted"/>
<gene>
    <name evidence="1" type="ORF">ADUPG1_012815</name>
</gene>
<sequence>MNVKSNSLDDADPDFERYLDDTTAYDVFQVGYNPDLPVDSSDDYSAISDNSSLNMNAQIELYVDITVFGGIKEFRLVFQADTYNASDHDITISNAFDEEQTSKHSFSNLIEETKFGSLLDFTLLGLDLSSGFFFSVDMTNDMEFQGEFEHTFKAKQSNRIVFGITKVNGEWSNFYKTTEPNMVIEENVPSISSSNQDNMSNFMLQYTIAIIPSFEFKLFGSSLALLGIEMSYQQTLIASSMCSTTSMDTKSLVSFTLHTQILDYTHDFPLGTTHESEQEIGDSQLLPLSVIDSTNAIGCVGPDSIADNQDFPRIPPNLVDPEEIHLQINIDYTCLSGRSFEEVSGTIQLGNKKTSYSYYEYPYHKNKNDNYRLVAWKELITVDSDDVFTISIHNDEWWHEDDQSFHIGPVSDMLSELINNVYTCQFQWYDQNNDGHHLLDISITFLARSIDLGIPYPEWYTSDQYSTYLDNWYHTSMPRWSDSLTVYPFLEPVYQYTPFVNEDEMVYTFFPDVNNFQIFQDMEVTFPLWMSTRYSSVDNPEMMVDSDGNYHDAIVFYNDTFDYRAIREYFHSSPNDFSEYSSMIRMNMECYGSSSSNAYSLYYMWESNKYYYELDYSVYPNVPLIWDIDSHSNNQDEFPFAWGSSIFSASFNPSQPEMCLQKDHIGFKFYSDSLFNSYTLKGDIELDDSYFLQSNDGSMIWETQDGDSYCKLFSHVQNPRLWVRAELSSGNTNPFNGIDWFSFVPTAQLFIDGGNVSMSTNIGDEDSPFSSLVSLAFDPHSMISLLDGTEWTENVSFLFRYTIEDIDREAGVPIPSSSIEKLFTSTPSVSTDGNSDANTIPLTSVFHSDHTVLIPYSFVEVDQETRDAHADNKLTHILLKLTRNDIEDTSQDSFGVTSSSASIVPLWLKTNIAGSLFIKDRFPTIIPIVVTLRGT</sequence>
<evidence type="ECO:0000313" key="2">
    <source>
        <dbReference type="Proteomes" id="UP001057375"/>
    </source>
</evidence>
<organism evidence="1 2">
    <name type="scientific">Aduncisulcus paluster</name>
    <dbReference type="NCBI Taxonomy" id="2918883"/>
    <lineage>
        <taxon>Eukaryota</taxon>
        <taxon>Metamonada</taxon>
        <taxon>Carpediemonas-like organisms</taxon>
        <taxon>Aduncisulcus</taxon>
    </lineage>
</organism>
<dbReference type="EMBL" id="BQXS01012537">
    <property type="protein sequence ID" value="GKT24686.1"/>
    <property type="molecule type" value="Genomic_DNA"/>
</dbReference>